<dbReference type="Gene3D" id="3.50.50.60">
    <property type="entry name" value="FAD/NAD(P)-binding domain"/>
    <property type="match status" value="1"/>
</dbReference>
<dbReference type="EMBL" id="JAAVJD010000196">
    <property type="protein sequence ID" value="NJQ07759.1"/>
    <property type="molecule type" value="Genomic_DNA"/>
</dbReference>
<dbReference type="InterPro" id="IPR014614">
    <property type="entry name" value="KsdD_DH"/>
</dbReference>
<proteinExistence type="predicted"/>
<gene>
    <name evidence="4" type="ORF">HCN56_19765</name>
</gene>
<dbReference type="Pfam" id="PF00890">
    <property type="entry name" value="FAD_binding_2"/>
    <property type="match status" value="1"/>
</dbReference>
<comment type="caution">
    <text evidence="4">The sequence shown here is derived from an EMBL/GenBank/DDBJ whole genome shotgun (WGS) entry which is preliminary data.</text>
</comment>
<dbReference type="InterPro" id="IPR036188">
    <property type="entry name" value="FAD/NAD-bd_sf"/>
</dbReference>
<evidence type="ECO:0000313" key="5">
    <source>
        <dbReference type="Proteomes" id="UP000578686"/>
    </source>
</evidence>
<dbReference type="SUPFAM" id="SSF51905">
    <property type="entry name" value="FAD/NAD(P)-binding domain"/>
    <property type="match status" value="1"/>
</dbReference>
<dbReference type="PANTHER" id="PTHR43260:SF1">
    <property type="entry name" value="KSDD-LIKE STEROID DEHYDROGENASE RV0785"/>
    <property type="match status" value="1"/>
</dbReference>
<keyword evidence="2" id="KW-0560">Oxidoreductase</keyword>
<dbReference type="NCBIfam" id="NF009472">
    <property type="entry name" value="PRK12834.1"/>
    <property type="match status" value="1"/>
</dbReference>
<name>A0A7X6D3Z7_9ACTN</name>
<evidence type="ECO:0000256" key="1">
    <source>
        <dbReference type="ARBA" id="ARBA00022630"/>
    </source>
</evidence>
<dbReference type="InterPro" id="IPR003953">
    <property type="entry name" value="FAD-dep_OxRdtase_2_FAD-bd"/>
</dbReference>
<sequence>MAYDADVIVIGAGLAGLAATAELADAGRRVILLDQEPPQSLGGQAHWSFGGLFLVGSPEQRRMRVRDDRELAWQDWLGSAGFDRPEDHWPRRWAQAYVDFASGEKRAWLHGLGVRFFPVVGWAERGGYDAGGHGNSVPRFHITWGTGPGLLAPFVRRLRAAQARGRVEVRHRHRVTALAATGGAVDTVSGEVLADSDAPRGTATGRDPVGAFELRAQAVVVTSGGIGGNPDLVREHWPERLGRPPERMLRGVPAHVDGAMLGVAERAGARLINRDRMWHYTEGIGNWDPVWAEHGIRILPGPSSLWLDATGRRLPVPLFPGFDTLGTLEHIVAAGHDHTWFVLTQRIIEKEFALSGSEQNPDLTGKSLRGVLGRARGGAPGPVRAFMRQGEDFVVERDLGALARGMNAVTGEALIDEARLRREVEARDREVGNRFSKDLQLTAVRGARAYLGDRLIRVASPHRLLDPAAGPLIAVRLRLLTRKTLGGLETDLTGRVLREGGRPLPGVYAAGEAAGFGGGGLHGYRALEGTFLGGCLFSGRAAGRAAAAAVG</sequence>
<accession>A0A7X6D3Z7</accession>
<dbReference type="RefSeq" id="WP_167973049.1">
    <property type="nucleotide sequence ID" value="NZ_BHZG01000154.1"/>
</dbReference>
<dbReference type="InterPro" id="IPR027477">
    <property type="entry name" value="Succ_DH/fumarate_Rdtase_cat_sf"/>
</dbReference>
<reference evidence="4 5" key="1">
    <citation type="submission" date="2020-03" db="EMBL/GenBank/DDBJ databases">
        <title>Draft genome of Streptomyces sp. ventii, isolated from the Axial Seamount in the Pacific Ocean, and resequencing of the two type strains Streptomyces lonarensis strain NCL 716 and Streptomyces bohaiensis strain 11A07.</title>
        <authorList>
            <person name="Loughran R.M."/>
            <person name="Pfannmuller K.M."/>
            <person name="Wasson B.J."/>
            <person name="Deadmond M.C."/>
            <person name="Paddock B.E."/>
            <person name="Koyack M.J."/>
            <person name="Gallegos D.A."/>
            <person name="Mitchell E.A."/>
            <person name="Ushijima B."/>
            <person name="Saw J.H."/>
            <person name="Mcphail K.L."/>
            <person name="Videau P."/>
        </authorList>
    </citation>
    <scope>NUCLEOTIDE SEQUENCE [LARGE SCALE GENOMIC DNA]</scope>
    <source>
        <strain evidence="4 5">NCL716</strain>
    </source>
</reference>
<keyword evidence="5" id="KW-1185">Reference proteome</keyword>
<evidence type="ECO:0000256" key="2">
    <source>
        <dbReference type="ARBA" id="ARBA00023002"/>
    </source>
</evidence>
<dbReference type="PIRSF" id="PIRSF036654">
    <property type="entry name" value="UCP036654"/>
    <property type="match status" value="1"/>
</dbReference>
<dbReference type="Proteomes" id="UP000578686">
    <property type="component" value="Unassembled WGS sequence"/>
</dbReference>
<keyword evidence="1" id="KW-0285">Flavoprotein</keyword>
<dbReference type="PANTHER" id="PTHR43260">
    <property type="entry name" value="3-KETOSTEROID-DELTA-1-DEHYDROGENASE"/>
    <property type="match status" value="1"/>
</dbReference>
<feature type="domain" description="FAD-dependent oxidoreductase 2 FAD-binding" evidence="3">
    <location>
        <begin position="6"/>
        <end position="532"/>
    </location>
</feature>
<organism evidence="4 5">
    <name type="scientific">Streptomyces lonarensis</name>
    <dbReference type="NCBI Taxonomy" id="700599"/>
    <lineage>
        <taxon>Bacteria</taxon>
        <taxon>Bacillati</taxon>
        <taxon>Actinomycetota</taxon>
        <taxon>Actinomycetes</taxon>
        <taxon>Kitasatosporales</taxon>
        <taxon>Streptomycetaceae</taxon>
        <taxon>Streptomyces</taxon>
    </lineage>
</organism>
<evidence type="ECO:0000313" key="4">
    <source>
        <dbReference type="EMBL" id="NJQ07759.1"/>
    </source>
</evidence>
<dbReference type="AlphaFoldDB" id="A0A7X6D3Z7"/>
<dbReference type="Gene3D" id="3.90.700.10">
    <property type="entry name" value="Succinate dehydrogenase/fumarate reductase flavoprotein, catalytic domain"/>
    <property type="match status" value="1"/>
</dbReference>
<evidence type="ECO:0000259" key="3">
    <source>
        <dbReference type="Pfam" id="PF00890"/>
    </source>
</evidence>
<protein>
    <submittedName>
        <fullName evidence="4">FAD-binding dehydrogenase</fullName>
    </submittedName>
</protein>
<dbReference type="GO" id="GO:0033765">
    <property type="term" value="F:steroid dehydrogenase activity, acting on the CH-CH group of donors"/>
    <property type="evidence" value="ECO:0007669"/>
    <property type="project" value="UniProtKB-ARBA"/>
</dbReference>